<keyword evidence="5" id="KW-1185">Reference proteome</keyword>
<feature type="region of interest" description="Disordered" evidence="1">
    <location>
        <begin position="427"/>
        <end position="501"/>
    </location>
</feature>
<evidence type="ECO:0000256" key="1">
    <source>
        <dbReference type="SAM" id="MobiDB-lite"/>
    </source>
</evidence>
<reference evidence="4 5" key="1">
    <citation type="journal article" date="2018" name="Mol. Biol. Evol.">
        <title>Broad Genomic Sampling Reveals a Smut Pathogenic Ancestry of the Fungal Clade Ustilaginomycotina.</title>
        <authorList>
            <person name="Kijpornyongpan T."/>
            <person name="Mondo S.J."/>
            <person name="Barry K."/>
            <person name="Sandor L."/>
            <person name="Lee J."/>
            <person name="Lipzen A."/>
            <person name="Pangilinan J."/>
            <person name="LaButti K."/>
            <person name="Hainaut M."/>
            <person name="Henrissat B."/>
            <person name="Grigoriev I.V."/>
            <person name="Spatafora J.W."/>
            <person name="Aime M.C."/>
        </authorList>
    </citation>
    <scope>NUCLEOTIDE SEQUENCE [LARGE SCALE GENOMIC DNA]</scope>
    <source>
        <strain evidence="4 5">MCA 3645</strain>
    </source>
</reference>
<feature type="compositionally biased region" description="Polar residues" evidence="1">
    <location>
        <begin position="579"/>
        <end position="591"/>
    </location>
</feature>
<sequence>MKMFGPFSVWTGVINLALLSRTARTQEEVGEKGRMRVDDADVRVTYAAANPYQNTSPATPGASTATSPWTIFRSSDPHLNLFNGSAVTTTQSGAWLQFPFYGDSLTVAMLFTGANTSAQLQIDTGTPLVMSMSDSHYDNTMVARHFHFAQLSCTNHTARLSYQPNFAAVAAAASPGVDHSHDAIYFDWYSYVPSTEANACSVSEISAAPTIPNVATGSTAVKNAYSRNGYDTGTTAALVGGSIAGGVLLACLLALYLWWRRFRQSKQTHDEPSGKLPWFEPDSDIANYVHGRSRPISRSASASPLRDVLPERPLTIQIDEPGMSGSVRAWPRDSLISNADPSRQFYKTGTGLCVPGIARKGFTDRGFDRQHEAEEQIQELEIPCIHDTAPGTLPTHSADFATCGSTTPNFSLPLRFKHSRPLTVSDVSVAGVKGGGKNAKGDSRHEEQARTRCRSFSVAQNRGAATPPAACSRLRSQPDPPARTAKSSARPKTAPERLVKYSSGSGLGATVFELIESVDSRMLPGGRSPGGFCRERQKEDSDEVYESELAYRRVRSGGSPVSPRMSARDGGTAQPPSPTAASMDTQWSRSSAPERGTVEESPSMEHITSPERSDIYSELYRKRSQRSARNLNVEPLRLVNRKSQMAPHPVPSKQQRQSATAYPPPARPAKSPKRPNTSDGIKSSSFSDSTAVQVVEIDL</sequence>
<feature type="chain" id="PRO_5016393431" evidence="3">
    <location>
        <begin position="26"/>
        <end position="699"/>
    </location>
</feature>
<keyword evidence="3" id="KW-0732">Signal</keyword>
<dbReference type="AlphaFoldDB" id="A0A317Y245"/>
<accession>A0A317Y245</accession>
<protein>
    <submittedName>
        <fullName evidence="4">Uncharacterized protein</fullName>
    </submittedName>
</protein>
<evidence type="ECO:0000256" key="3">
    <source>
        <dbReference type="SAM" id="SignalP"/>
    </source>
</evidence>
<feature type="signal peptide" evidence="3">
    <location>
        <begin position="1"/>
        <end position="25"/>
    </location>
</feature>
<evidence type="ECO:0000313" key="5">
    <source>
        <dbReference type="Proteomes" id="UP000246740"/>
    </source>
</evidence>
<dbReference type="InParanoid" id="A0A317Y245"/>
<feature type="compositionally biased region" description="Low complexity" evidence="1">
    <location>
        <begin position="674"/>
        <end position="689"/>
    </location>
</feature>
<feature type="region of interest" description="Disordered" evidence="1">
    <location>
        <begin position="521"/>
        <end position="699"/>
    </location>
</feature>
<dbReference type="Proteomes" id="UP000246740">
    <property type="component" value="Unassembled WGS sequence"/>
</dbReference>
<evidence type="ECO:0000313" key="4">
    <source>
        <dbReference type="EMBL" id="PWZ03641.1"/>
    </source>
</evidence>
<organism evidence="4 5">
    <name type="scientific">Testicularia cyperi</name>
    <dbReference type="NCBI Taxonomy" id="1882483"/>
    <lineage>
        <taxon>Eukaryota</taxon>
        <taxon>Fungi</taxon>
        <taxon>Dikarya</taxon>
        <taxon>Basidiomycota</taxon>
        <taxon>Ustilaginomycotina</taxon>
        <taxon>Ustilaginomycetes</taxon>
        <taxon>Ustilaginales</taxon>
        <taxon>Anthracoideaceae</taxon>
        <taxon>Testicularia</taxon>
    </lineage>
</organism>
<keyword evidence="2" id="KW-0812">Transmembrane</keyword>
<feature type="transmembrane region" description="Helical" evidence="2">
    <location>
        <begin position="236"/>
        <end position="259"/>
    </location>
</feature>
<keyword evidence="2" id="KW-1133">Transmembrane helix</keyword>
<dbReference type="EMBL" id="KZ819188">
    <property type="protein sequence ID" value="PWZ03641.1"/>
    <property type="molecule type" value="Genomic_DNA"/>
</dbReference>
<proteinExistence type="predicted"/>
<feature type="compositionally biased region" description="Basic and acidic residues" evidence="1">
    <location>
        <begin position="608"/>
        <end position="621"/>
    </location>
</feature>
<keyword evidence="2" id="KW-0472">Membrane</keyword>
<evidence type="ECO:0000256" key="2">
    <source>
        <dbReference type="SAM" id="Phobius"/>
    </source>
</evidence>
<gene>
    <name evidence="4" type="ORF">BCV70DRAFT_20794</name>
</gene>
<feature type="compositionally biased region" description="Basic and acidic residues" evidence="1">
    <location>
        <begin position="439"/>
        <end position="450"/>
    </location>
</feature>
<name>A0A317Y245_9BASI</name>